<feature type="transmembrane region" description="Helical" evidence="1">
    <location>
        <begin position="146"/>
        <end position="167"/>
    </location>
</feature>
<accession>A0A7K1LDM6</accession>
<dbReference type="AlphaFoldDB" id="A0A7K1LDM6"/>
<proteinExistence type="predicted"/>
<dbReference type="PANTHER" id="PTHR42305">
    <property type="entry name" value="MEMBRANE PROTEIN RV1733C-RELATED"/>
    <property type="match status" value="1"/>
</dbReference>
<keyword evidence="1" id="KW-1133">Transmembrane helix</keyword>
<feature type="transmembrane region" description="Helical" evidence="1">
    <location>
        <begin position="33"/>
        <end position="55"/>
    </location>
</feature>
<keyword evidence="1" id="KW-0472">Membrane</keyword>
<evidence type="ECO:0008006" key="4">
    <source>
        <dbReference type="Google" id="ProtNLM"/>
    </source>
</evidence>
<dbReference type="RefSeq" id="WP_156222238.1">
    <property type="nucleotide sequence ID" value="NZ_WOFH01000021.1"/>
</dbReference>
<gene>
    <name evidence="2" type="ORF">GNZ18_38905</name>
</gene>
<evidence type="ECO:0000313" key="2">
    <source>
        <dbReference type="EMBL" id="MUN42518.1"/>
    </source>
</evidence>
<keyword evidence="1" id="KW-0812">Transmembrane</keyword>
<dbReference type="InterPro" id="IPR039708">
    <property type="entry name" value="MT1774/Rv1733c-like"/>
</dbReference>
<comment type="caution">
    <text evidence="2">The sequence shown here is derived from an EMBL/GenBank/DDBJ whole genome shotgun (WGS) entry which is preliminary data.</text>
</comment>
<keyword evidence="3" id="KW-1185">Reference proteome</keyword>
<evidence type="ECO:0000313" key="3">
    <source>
        <dbReference type="Proteomes" id="UP000432015"/>
    </source>
</evidence>
<name>A0A7K1LDM6_9ACTN</name>
<organism evidence="2 3">
    <name type="scientific">Actinomadura litoris</name>
    <dbReference type="NCBI Taxonomy" id="2678616"/>
    <lineage>
        <taxon>Bacteria</taxon>
        <taxon>Bacillati</taxon>
        <taxon>Actinomycetota</taxon>
        <taxon>Actinomycetes</taxon>
        <taxon>Streptosporangiales</taxon>
        <taxon>Thermomonosporaceae</taxon>
        <taxon>Actinomadura</taxon>
    </lineage>
</organism>
<dbReference type="PANTHER" id="PTHR42305:SF1">
    <property type="entry name" value="MEMBRANE PROTEIN RV1733C-RELATED"/>
    <property type="match status" value="1"/>
</dbReference>
<protein>
    <recommendedName>
        <fullName evidence="4">DUF3592 domain-containing protein</fullName>
    </recommendedName>
</protein>
<dbReference type="Proteomes" id="UP000432015">
    <property type="component" value="Unassembled WGS sequence"/>
</dbReference>
<evidence type="ECO:0000256" key="1">
    <source>
        <dbReference type="SAM" id="Phobius"/>
    </source>
</evidence>
<reference evidence="2 3" key="1">
    <citation type="submission" date="2019-11" db="EMBL/GenBank/DDBJ databases">
        <authorList>
            <person name="Cao P."/>
        </authorList>
    </citation>
    <scope>NUCLEOTIDE SEQUENCE [LARGE SCALE GENOMIC DNA]</scope>
    <source>
        <strain evidence="2 3">NEAU-AAG5</strain>
    </source>
</reference>
<dbReference type="EMBL" id="WOFH01000021">
    <property type="protein sequence ID" value="MUN42518.1"/>
    <property type="molecule type" value="Genomic_DNA"/>
</dbReference>
<sequence>MGPSGAASGFDRLRRRFGFDHNALRRDVDRRQWMLGIALLMLFLSLAPPLCAWAGRSVYASGVRAERQERATRHEVSATVLRVEDMRSGRKVTVTWREPDGTARTGSFTAFHGGTAGQRREVWVGPSSQVTDEAPRHHTRTVGDTLTVALGSAMALGMPLLGLYLIIRYRCDQRRYRLWDAEWARFGTRRIP</sequence>